<keyword evidence="2" id="KW-1185">Reference proteome</keyword>
<evidence type="ECO:0000313" key="1">
    <source>
        <dbReference type="EMBL" id="KAF4629833.1"/>
    </source>
</evidence>
<proteinExistence type="predicted"/>
<gene>
    <name evidence="1" type="ORF">G7Y89_g8301</name>
</gene>
<comment type="caution">
    <text evidence="1">The sequence shown here is derived from an EMBL/GenBank/DDBJ whole genome shotgun (WGS) entry which is preliminary data.</text>
</comment>
<dbReference type="EMBL" id="JAAMPI010000620">
    <property type="protein sequence ID" value="KAF4629833.1"/>
    <property type="molecule type" value="Genomic_DNA"/>
</dbReference>
<name>A0A8H4W0Q5_9HELO</name>
<organism evidence="1 2">
    <name type="scientific">Cudoniella acicularis</name>
    <dbReference type="NCBI Taxonomy" id="354080"/>
    <lineage>
        <taxon>Eukaryota</taxon>
        <taxon>Fungi</taxon>
        <taxon>Dikarya</taxon>
        <taxon>Ascomycota</taxon>
        <taxon>Pezizomycotina</taxon>
        <taxon>Leotiomycetes</taxon>
        <taxon>Helotiales</taxon>
        <taxon>Tricladiaceae</taxon>
        <taxon>Cudoniella</taxon>
    </lineage>
</organism>
<dbReference type="Proteomes" id="UP000566819">
    <property type="component" value="Unassembled WGS sequence"/>
</dbReference>
<evidence type="ECO:0000313" key="2">
    <source>
        <dbReference type="Proteomes" id="UP000566819"/>
    </source>
</evidence>
<sequence>MGSPGETLREEARNIDEKRKHPRNIDIGTYLASLRVPATQHPGTNICIHVFLLIGLCPWQLIWFVAPGTSAVVFNIVPIIQASLRLASVTLRSSSYRSVSSHPLLAMVHKREEYVSAWLRMRSAVGKYRIDRYGCSGWNTSRESEILGGLVLIIPKTLHRQPQACQHNTTVKNSSLALYA</sequence>
<reference evidence="1 2" key="1">
    <citation type="submission" date="2020-03" db="EMBL/GenBank/DDBJ databases">
        <title>Draft Genome Sequence of Cudoniella acicularis.</title>
        <authorList>
            <person name="Buettner E."/>
            <person name="Kellner H."/>
        </authorList>
    </citation>
    <scope>NUCLEOTIDE SEQUENCE [LARGE SCALE GENOMIC DNA]</scope>
    <source>
        <strain evidence="1 2">DSM 108380</strain>
    </source>
</reference>
<dbReference type="AlphaFoldDB" id="A0A8H4W0Q5"/>
<protein>
    <submittedName>
        <fullName evidence="1">Uncharacterized protein</fullName>
    </submittedName>
</protein>
<accession>A0A8H4W0Q5</accession>